<accession>A0A2N3U7E6</accession>
<reference evidence="1 2" key="1">
    <citation type="submission" date="2017-12" db="EMBL/GenBank/DDBJ databases">
        <title>Genomic Encyclopedia of Type Strains, Phase III (KMG-III): the genomes of soil and plant-associated and newly described type strains.</title>
        <authorList>
            <person name="Whitman W."/>
        </authorList>
    </citation>
    <scope>NUCLEOTIDE SEQUENCE [LARGE SCALE GENOMIC DNA]</scope>
    <source>
        <strain evidence="1 2">LP43</strain>
    </source>
</reference>
<comment type="caution">
    <text evidence="1">The sequence shown here is derived from an EMBL/GenBank/DDBJ whole genome shotgun (WGS) entry which is preliminary data.</text>
</comment>
<dbReference type="Pfam" id="PF11276">
    <property type="entry name" value="DUF3078"/>
    <property type="match status" value="1"/>
</dbReference>
<dbReference type="RefSeq" id="WP_245869400.1">
    <property type="nucleotide sequence ID" value="NZ_PJMU01000004.1"/>
</dbReference>
<sequence>MRKRYIVNLMQQYYLLLLWAAIPEFSTKQPTHMHKLLLFLLFVFFTVTSATAQVEPDTTWRRTFAAGINLNQAAFSDNWKAGGISSIAFNAHVDGRADYKLGKISWDNAVQLQYGLLKNKGEERRKSIDRIFLDSKYGYAISTDWNTFVSANFLSQFTKGYEYDIDADGNDRLISNFLSPGFLTFALGAEYKPNPYFSLRLSPFAPRFTFLTDDAVAANERYGVPEGKSVRTEWFAAMVQATYNRDIFTNVNLRLNYMSYINYKELSGKRIDHMFNSTLTAKVNRYINVNIMANFIYDYDQDSDVQYNQSLGLGILYTMQGFTVN</sequence>
<evidence type="ECO:0000313" key="2">
    <source>
        <dbReference type="Proteomes" id="UP000233782"/>
    </source>
</evidence>
<dbReference type="Proteomes" id="UP000233782">
    <property type="component" value="Unassembled WGS sequence"/>
</dbReference>
<gene>
    <name evidence="1" type="ORF">BD749_3549</name>
</gene>
<evidence type="ECO:0008006" key="3">
    <source>
        <dbReference type="Google" id="ProtNLM"/>
    </source>
</evidence>
<protein>
    <recommendedName>
        <fullName evidence="3">DUF3078 family protein</fullName>
    </recommendedName>
</protein>
<proteinExistence type="predicted"/>
<keyword evidence="2" id="KW-1185">Reference proteome</keyword>
<dbReference type="EMBL" id="PJMU01000004">
    <property type="protein sequence ID" value="PKV62668.1"/>
    <property type="molecule type" value="Genomic_DNA"/>
</dbReference>
<evidence type="ECO:0000313" key="1">
    <source>
        <dbReference type="EMBL" id="PKV62668.1"/>
    </source>
</evidence>
<name>A0A2N3U7E6_9BACT</name>
<organism evidence="1 2">
    <name type="scientific">Pontibacter ramchanderi</name>
    <dbReference type="NCBI Taxonomy" id="1179743"/>
    <lineage>
        <taxon>Bacteria</taxon>
        <taxon>Pseudomonadati</taxon>
        <taxon>Bacteroidota</taxon>
        <taxon>Cytophagia</taxon>
        <taxon>Cytophagales</taxon>
        <taxon>Hymenobacteraceae</taxon>
        <taxon>Pontibacter</taxon>
    </lineage>
</organism>
<dbReference type="InterPro" id="IPR021428">
    <property type="entry name" value="DUF3078"/>
</dbReference>
<dbReference type="AlphaFoldDB" id="A0A2N3U7E6"/>